<dbReference type="PANTHER" id="PTHR11229">
    <property type="entry name" value="50S RIBOSOMAL PROTEIN L3"/>
    <property type="match status" value="1"/>
</dbReference>
<gene>
    <name evidence="1" type="ORF">GUJ93_ZPchr0002g24652</name>
</gene>
<dbReference type="InterPro" id="IPR019927">
    <property type="entry name" value="Ribosomal_uL3_bac/org-type"/>
</dbReference>
<reference evidence="1" key="1">
    <citation type="journal article" date="2021" name="bioRxiv">
        <title>Whole Genome Assembly and Annotation of Northern Wild Rice, Zizania palustris L., Supports a Whole Genome Duplication in the Zizania Genus.</title>
        <authorList>
            <person name="Haas M."/>
            <person name="Kono T."/>
            <person name="Macchietto M."/>
            <person name="Millas R."/>
            <person name="McGilp L."/>
            <person name="Shao M."/>
            <person name="Duquette J."/>
            <person name="Hirsch C.N."/>
            <person name="Kimball J."/>
        </authorList>
    </citation>
    <scope>NUCLEOTIDE SEQUENCE</scope>
    <source>
        <tissue evidence="1">Fresh leaf tissue</tissue>
    </source>
</reference>
<organism evidence="1 2">
    <name type="scientific">Zizania palustris</name>
    <name type="common">Northern wild rice</name>
    <dbReference type="NCBI Taxonomy" id="103762"/>
    <lineage>
        <taxon>Eukaryota</taxon>
        <taxon>Viridiplantae</taxon>
        <taxon>Streptophyta</taxon>
        <taxon>Embryophyta</taxon>
        <taxon>Tracheophyta</taxon>
        <taxon>Spermatophyta</taxon>
        <taxon>Magnoliopsida</taxon>
        <taxon>Liliopsida</taxon>
        <taxon>Poales</taxon>
        <taxon>Poaceae</taxon>
        <taxon>BOP clade</taxon>
        <taxon>Oryzoideae</taxon>
        <taxon>Oryzeae</taxon>
        <taxon>Zizaniinae</taxon>
        <taxon>Zizania</taxon>
    </lineage>
</organism>
<reference evidence="1" key="2">
    <citation type="submission" date="2021-02" db="EMBL/GenBank/DDBJ databases">
        <authorList>
            <person name="Kimball J.A."/>
            <person name="Haas M.W."/>
            <person name="Macchietto M."/>
            <person name="Kono T."/>
            <person name="Duquette J."/>
            <person name="Shao M."/>
        </authorList>
    </citation>
    <scope>NUCLEOTIDE SEQUENCE</scope>
    <source>
        <tissue evidence="1">Fresh leaf tissue</tissue>
    </source>
</reference>
<name>A0A8J5S7U8_ZIZPA</name>
<proteinExistence type="predicted"/>
<dbReference type="OrthoDB" id="274683at2759"/>
<evidence type="ECO:0000313" key="1">
    <source>
        <dbReference type="EMBL" id="KAG8060323.1"/>
    </source>
</evidence>
<dbReference type="PANTHER" id="PTHR11229:SF16">
    <property type="entry name" value="LARGE RIBOSOMAL SUBUNIT PROTEIN UL3C"/>
    <property type="match status" value="1"/>
</dbReference>
<dbReference type="AlphaFoldDB" id="A0A8J5S7U8"/>
<comment type="caution">
    <text evidence="1">The sequence shown here is derived from an EMBL/GenBank/DDBJ whole genome shotgun (WGS) entry which is preliminary data.</text>
</comment>
<dbReference type="Proteomes" id="UP000729402">
    <property type="component" value="Unassembled WGS sequence"/>
</dbReference>
<dbReference type="EMBL" id="JAAALK010000287">
    <property type="protein sequence ID" value="KAG8060323.1"/>
    <property type="molecule type" value="Genomic_DNA"/>
</dbReference>
<dbReference type="GO" id="GO:0003735">
    <property type="term" value="F:structural constituent of ribosome"/>
    <property type="evidence" value="ECO:0007669"/>
    <property type="project" value="InterPro"/>
</dbReference>
<dbReference type="GO" id="GO:0006412">
    <property type="term" value="P:translation"/>
    <property type="evidence" value="ECO:0007669"/>
    <property type="project" value="InterPro"/>
</dbReference>
<dbReference type="GO" id="GO:0005840">
    <property type="term" value="C:ribosome"/>
    <property type="evidence" value="ECO:0007669"/>
    <property type="project" value="InterPro"/>
</dbReference>
<accession>A0A8J5S7U8</accession>
<evidence type="ECO:0000313" key="2">
    <source>
        <dbReference type="Proteomes" id="UP000729402"/>
    </source>
</evidence>
<dbReference type="GO" id="GO:0009941">
    <property type="term" value="C:chloroplast envelope"/>
    <property type="evidence" value="ECO:0007669"/>
    <property type="project" value="TreeGrafter"/>
</dbReference>
<keyword evidence="2" id="KW-1185">Reference proteome</keyword>
<sequence>MEIIQRNFVTIVGFREGGNVVTLVKTATIDGYDAVQVGYHGLCENKLTRSDLDHLGKAGAPPLCHLQEFCLQLVDAFNPSKLLDCAELFKEGDLVDIFGNSIDNFVDDNATWVKQY</sequence>
<protein>
    <submittedName>
        <fullName evidence="1">Uncharacterized protein</fullName>
    </submittedName>
</protein>